<dbReference type="Proteomes" id="UP000265520">
    <property type="component" value="Unassembled WGS sequence"/>
</dbReference>
<protein>
    <submittedName>
        <fullName evidence="1">Uncharacterized protein</fullName>
    </submittedName>
</protein>
<comment type="caution">
    <text evidence="1">The sequence shown here is derived from an EMBL/GenBank/DDBJ whole genome shotgun (WGS) entry which is preliminary data.</text>
</comment>
<keyword evidence="2" id="KW-1185">Reference proteome</keyword>
<proteinExistence type="predicted"/>
<evidence type="ECO:0000313" key="1">
    <source>
        <dbReference type="EMBL" id="MCI80896.1"/>
    </source>
</evidence>
<dbReference type="AlphaFoldDB" id="A0A392UXZ8"/>
<evidence type="ECO:0000313" key="2">
    <source>
        <dbReference type="Proteomes" id="UP000265520"/>
    </source>
</evidence>
<name>A0A392UXZ8_9FABA</name>
<sequence>MIMAQGAVEASGPVCAFCRWRMARPCWRDAQAR</sequence>
<accession>A0A392UXZ8</accession>
<dbReference type="EMBL" id="LXQA011005802">
    <property type="protein sequence ID" value="MCI80896.1"/>
    <property type="molecule type" value="Genomic_DNA"/>
</dbReference>
<feature type="non-terminal residue" evidence="1">
    <location>
        <position position="33"/>
    </location>
</feature>
<organism evidence="1 2">
    <name type="scientific">Trifolium medium</name>
    <dbReference type="NCBI Taxonomy" id="97028"/>
    <lineage>
        <taxon>Eukaryota</taxon>
        <taxon>Viridiplantae</taxon>
        <taxon>Streptophyta</taxon>
        <taxon>Embryophyta</taxon>
        <taxon>Tracheophyta</taxon>
        <taxon>Spermatophyta</taxon>
        <taxon>Magnoliopsida</taxon>
        <taxon>eudicotyledons</taxon>
        <taxon>Gunneridae</taxon>
        <taxon>Pentapetalae</taxon>
        <taxon>rosids</taxon>
        <taxon>fabids</taxon>
        <taxon>Fabales</taxon>
        <taxon>Fabaceae</taxon>
        <taxon>Papilionoideae</taxon>
        <taxon>50 kb inversion clade</taxon>
        <taxon>NPAAA clade</taxon>
        <taxon>Hologalegina</taxon>
        <taxon>IRL clade</taxon>
        <taxon>Trifolieae</taxon>
        <taxon>Trifolium</taxon>
    </lineage>
</organism>
<reference evidence="1 2" key="1">
    <citation type="journal article" date="2018" name="Front. Plant Sci.">
        <title>Red Clover (Trifolium pratense) and Zigzag Clover (T. medium) - A Picture of Genomic Similarities and Differences.</title>
        <authorList>
            <person name="Dluhosova J."/>
            <person name="Istvanek J."/>
            <person name="Nedelnik J."/>
            <person name="Repkova J."/>
        </authorList>
    </citation>
    <scope>NUCLEOTIDE SEQUENCE [LARGE SCALE GENOMIC DNA]</scope>
    <source>
        <strain evidence="2">cv. 10/8</strain>
        <tissue evidence="1">Leaf</tissue>
    </source>
</reference>